<evidence type="ECO:0000256" key="1">
    <source>
        <dbReference type="ARBA" id="ARBA00022490"/>
    </source>
</evidence>
<evidence type="ECO:0000313" key="6">
    <source>
        <dbReference type="Proteomes" id="UP000031258"/>
    </source>
</evidence>
<gene>
    <name evidence="5" type="primary">csrA_2</name>
    <name evidence="4" type="synonym">csrA</name>
    <name evidence="5" type="ORF">NF27_EY00620</name>
</gene>
<comment type="subunit">
    <text evidence="4">Homodimer; the beta-strands of each monomer intercalate to form a hydrophobic core, while the alpha-helices form wings that extend away from the core.</text>
</comment>
<sequence>MILAVKKVYMLYLVRKPEESIIINNNIEIKVIEITRKHVKLGLSFPNSCSVLRKEVYDRMQKENLEALVAFDVEQDDSNDDKVK</sequence>
<dbReference type="AlphaFoldDB" id="A0A0C1MYK0"/>
<dbReference type="GO" id="GO:1902208">
    <property type="term" value="P:regulation of bacterial-type flagellum assembly"/>
    <property type="evidence" value="ECO:0007669"/>
    <property type="project" value="UniProtKB-UniRule"/>
</dbReference>
<dbReference type="GO" id="GO:0006109">
    <property type="term" value="P:regulation of carbohydrate metabolic process"/>
    <property type="evidence" value="ECO:0007669"/>
    <property type="project" value="InterPro"/>
</dbReference>
<evidence type="ECO:0000256" key="4">
    <source>
        <dbReference type="HAMAP-Rule" id="MF_00167"/>
    </source>
</evidence>
<organism evidence="5 6">
    <name type="scientific">Candidatus Jidaibacter acanthamoebae</name>
    <dbReference type="NCBI Taxonomy" id="86105"/>
    <lineage>
        <taxon>Bacteria</taxon>
        <taxon>Pseudomonadati</taxon>
        <taxon>Pseudomonadota</taxon>
        <taxon>Alphaproteobacteria</taxon>
        <taxon>Rickettsiales</taxon>
        <taxon>Candidatus Midichloriaceae</taxon>
        <taxon>Candidatus Jidaibacter</taxon>
    </lineage>
</organism>
<accession>A0A0C1MYK0</accession>
<dbReference type="SUPFAM" id="SSF117130">
    <property type="entry name" value="CsrA-like"/>
    <property type="match status" value="1"/>
</dbReference>
<dbReference type="HAMAP" id="MF_00167">
    <property type="entry name" value="CsrA"/>
    <property type="match status" value="1"/>
</dbReference>
<keyword evidence="4" id="KW-1005">Bacterial flagellum biogenesis</keyword>
<protein>
    <recommendedName>
        <fullName evidence="4">Translational regulator CsrA</fullName>
    </recommendedName>
</protein>
<keyword evidence="2 4" id="KW-0810">Translation regulation</keyword>
<comment type="subcellular location">
    <subcellularLocation>
        <location evidence="4">Cytoplasm</location>
    </subcellularLocation>
</comment>
<keyword evidence="1 4" id="KW-0963">Cytoplasm</keyword>
<name>A0A0C1MYK0_9RICK</name>
<dbReference type="GO" id="GO:0005829">
    <property type="term" value="C:cytosol"/>
    <property type="evidence" value="ECO:0007669"/>
    <property type="project" value="TreeGrafter"/>
</dbReference>
<dbReference type="GO" id="GO:0045947">
    <property type="term" value="P:negative regulation of translational initiation"/>
    <property type="evidence" value="ECO:0007669"/>
    <property type="project" value="UniProtKB-UniRule"/>
</dbReference>
<dbReference type="PANTHER" id="PTHR34984">
    <property type="entry name" value="CARBON STORAGE REGULATOR"/>
    <property type="match status" value="1"/>
</dbReference>
<dbReference type="Gene3D" id="2.60.40.4380">
    <property type="entry name" value="Translational regulator CsrA"/>
    <property type="match status" value="1"/>
</dbReference>
<reference evidence="5 6" key="1">
    <citation type="submission" date="2014-11" db="EMBL/GenBank/DDBJ databases">
        <title>A Rickettsiales Symbiont of Amoebae With Ancient Features.</title>
        <authorList>
            <person name="Schulz F."/>
            <person name="Martijn J."/>
            <person name="Wascher F."/>
            <person name="Kostanjsek R."/>
            <person name="Ettema T.J."/>
            <person name="Horn M."/>
        </authorList>
    </citation>
    <scope>NUCLEOTIDE SEQUENCE [LARGE SCALE GENOMIC DNA]</scope>
    <source>
        <strain evidence="5 6">UWC36</strain>
    </source>
</reference>
<comment type="function">
    <text evidence="4">A translational regulator that binds mRNA to regulate translation initiation and/or mRNA stability. Usually binds in the 5'-UTR at or near the Shine-Dalgarno sequence preventing ribosome-binding, thus repressing translation. Its main target seems to be the major flagellin gene, while its function is anatagonized by FliW.</text>
</comment>
<dbReference type="PANTHER" id="PTHR34984:SF1">
    <property type="entry name" value="CARBON STORAGE REGULATOR"/>
    <property type="match status" value="1"/>
</dbReference>
<comment type="similarity">
    <text evidence="4">Belongs to the CsrA/RsmA family.</text>
</comment>
<comment type="caution">
    <text evidence="5">The sequence shown here is derived from an EMBL/GenBank/DDBJ whole genome shotgun (WGS) entry which is preliminary data.</text>
</comment>
<dbReference type="GO" id="GO:0006402">
    <property type="term" value="P:mRNA catabolic process"/>
    <property type="evidence" value="ECO:0007669"/>
    <property type="project" value="InterPro"/>
</dbReference>
<dbReference type="GO" id="GO:0044781">
    <property type="term" value="P:bacterial-type flagellum organization"/>
    <property type="evidence" value="ECO:0007669"/>
    <property type="project" value="UniProtKB-KW"/>
</dbReference>
<dbReference type="GO" id="GO:0048027">
    <property type="term" value="F:mRNA 5'-UTR binding"/>
    <property type="evidence" value="ECO:0007669"/>
    <property type="project" value="UniProtKB-UniRule"/>
</dbReference>
<dbReference type="InterPro" id="IPR036107">
    <property type="entry name" value="CsrA_sf"/>
</dbReference>
<dbReference type="InterPro" id="IPR003751">
    <property type="entry name" value="CsrA"/>
</dbReference>
<dbReference type="EMBL" id="JSWE01000124">
    <property type="protein sequence ID" value="KIE04966.1"/>
    <property type="molecule type" value="Genomic_DNA"/>
</dbReference>
<keyword evidence="6" id="KW-1185">Reference proteome</keyword>
<dbReference type="Pfam" id="PF02599">
    <property type="entry name" value="CsrA"/>
    <property type="match status" value="1"/>
</dbReference>
<evidence type="ECO:0000256" key="2">
    <source>
        <dbReference type="ARBA" id="ARBA00022845"/>
    </source>
</evidence>
<evidence type="ECO:0000313" key="5">
    <source>
        <dbReference type="EMBL" id="KIE04966.1"/>
    </source>
</evidence>
<evidence type="ECO:0000256" key="3">
    <source>
        <dbReference type="ARBA" id="ARBA00022884"/>
    </source>
</evidence>
<keyword evidence="3 4" id="KW-0694">RNA-binding</keyword>
<dbReference type="Proteomes" id="UP000031258">
    <property type="component" value="Unassembled WGS sequence"/>
</dbReference>
<keyword evidence="4" id="KW-0678">Repressor</keyword>
<dbReference type="STRING" id="86105.NF27_EY00620"/>
<proteinExistence type="inferred from homology"/>